<evidence type="ECO:0000313" key="2">
    <source>
        <dbReference type="Proteomes" id="UP001596002"/>
    </source>
</evidence>
<reference evidence="2" key="1">
    <citation type="journal article" date="2019" name="Int. J. Syst. Evol. Microbiol.">
        <title>The Global Catalogue of Microorganisms (GCM) 10K type strain sequencing project: providing services to taxonomists for standard genome sequencing and annotation.</title>
        <authorList>
            <consortium name="The Broad Institute Genomics Platform"/>
            <consortium name="The Broad Institute Genome Sequencing Center for Infectious Disease"/>
            <person name="Wu L."/>
            <person name="Ma J."/>
        </authorList>
    </citation>
    <scope>NUCLEOTIDE SEQUENCE [LARGE SCALE GENOMIC DNA]</scope>
    <source>
        <strain evidence="2">WYCCWR 12678</strain>
    </source>
</reference>
<dbReference type="EMBL" id="JBHSHC010000022">
    <property type="protein sequence ID" value="MFC4766476.1"/>
    <property type="molecule type" value="Genomic_DNA"/>
</dbReference>
<comment type="caution">
    <text evidence="1">The sequence shown here is derived from an EMBL/GenBank/DDBJ whole genome shotgun (WGS) entry which is preliminary data.</text>
</comment>
<name>A0ABV9PWZ7_9BACL</name>
<dbReference type="Proteomes" id="UP001596002">
    <property type="component" value="Unassembled WGS sequence"/>
</dbReference>
<accession>A0ABV9PWZ7</accession>
<evidence type="ECO:0008006" key="3">
    <source>
        <dbReference type="Google" id="ProtNLM"/>
    </source>
</evidence>
<evidence type="ECO:0000313" key="1">
    <source>
        <dbReference type="EMBL" id="MFC4766476.1"/>
    </source>
</evidence>
<dbReference type="RefSeq" id="WP_380024356.1">
    <property type="nucleotide sequence ID" value="NZ_JBHSHC010000022.1"/>
</dbReference>
<gene>
    <name evidence="1" type="ORF">ACFO8Q_03640</name>
</gene>
<organism evidence="1 2">
    <name type="scientific">Effusibacillus consociatus</name>
    <dbReference type="NCBI Taxonomy" id="1117041"/>
    <lineage>
        <taxon>Bacteria</taxon>
        <taxon>Bacillati</taxon>
        <taxon>Bacillota</taxon>
        <taxon>Bacilli</taxon>
        <taxon>Bacillales</taxon>
        <taxon>Alicyclobacillaceae</taxon>
        <taxon>Effusibacillus</taxon>
    </lineage>
</organism>
<sequence length="48" mass="5491">MDIRKVFKTGNNYVISIPVDQEITLEFTKLVDDFMNESGEALKGLSKR</sequence>
<keyword evidence="2" id="KW-1185">Reference proteome</keyword>
<protein>
    <recommendedName>
        <fullName evidence="3">AbrB family transcriptional regulator</fullName>
    </recommendedName>
</protein>
<proteinExistence type="predicted"/>